<organism evidence="1 2">
    <name type="scientific">Paxillus rubicundulus Ve08.2h10</name>
    <dbReference type="NCBI Taxonomy" id="930991"/>
    <lineage>
        <taxon>Eukaryota</taxon>
        <taxon>Fungi</taxon>
        <taxon>Dikarya</taxon>
        <taxon>Basidiomycota</taxon>
        <taxon>Agaricomycotina</taxon>
        <taxon>Agaricomycetes</taxon>
        <taxon>Agaricomycetidae</taxon>
        <taxon>Boletales</taxon>
        <taxon>Paxilineae</taxon>
        <taxon>Paxillaceae</taxon>
        <taxon>Paxillus</taxon>
    </lineage>
</organism>
<proteinExistence type="predicted"/>
<gene>
    <name evidence="1" type="ORF">PAXRUDRAFT_105640</name>
</gene>
<name>A0A0D0C0I1_9AGAM</name>
<evidence type="ECO:0000313" key="2">
    <source>
        <dbReference type="Proteomes" id="UP000054538"/>
    </source>
</evidence>
<dbReference type="OrthoDB" id="2618291at2759"/>
<dbReference type="HOGENOM" id="CLU_204263_1_0_1"/>
<reference evidence="1 2" key="1">
    <citation type="submission" date="2014-04" db="EMBL/GenBank/DDBJ databases">
        <authorList>
            <consortium name="DOE Joint Genome Institute"/>
            <person name="Kuo A."/>
            <person name="Kohler A."/>
            <person name="Jargeat P."/>
            <person name="Nagy L.G."/>
            <person name="Floudas D."/>
            <person name="Copeland A."/>
            <person name="Barry K.W."/>
            <person name="Cichocki N."/>
            <person name="Veneault-Fourrey C."/>
            <person name="LaButti K."/>
            <person name="Lindquist E.A."/>
            <person name="Lipzen A."/>
            <person name="Lundell T."/>
            <person name="Morin E."/>
            <person name="Murat C."/>
            <person name="Sun H."/>
            <person name="Tunlid A."/>
            <person name="Henrissat B."/>
            <person name="Grigoriev I.V."/>
            <person name="Hibbett D.S."/>
            <person name="Martin F."/>
            <person name="Nordberg H.P."/>
            <person name="Cantor M.N."/>
            <person name="Hua S.X."/>
        </authorList>
    </citation>
    <scope>NUCLEOTIDE SEQUENCE [LARGE SCALE GENOMIC DNA]</scope>
    <source>
        <strain evidence="1 2">Ve08.2h10</strain>
    </source>
</reference>
<evidence type="ECO:0000313" key="1">
    <source>
        <dbReference type="EMBL" id="KIK76802.1"/>
    </source>
</evidence>
<dbReference type="AlphaFoldDB" id="A0A0D0C0I1"/>
<feature type="non-terminal residue" evidence="1">
    <location>
        <position position="57"/>
    </location>
</feature>
<dbReference type="EMBL" id="KN827287">
    <property type="protein sequence ID" value="KIK76802.1"/>
    <property type="molecule type" value="Genomic_DNA"/>
</dbReference>
<dbReference type="InParanoid" id="A0A0D0C0I1"/>
<sequence length="57" mass="6198">MLKHFGMAKYKPVTTPMDPSVCLSCSQAPETSQDCSFMKCTNYLGAIGSLQYIATTT</sequence>
<dbReference type="Proteomes" id="UP000054538">
    <property type="component" value="Unassembled WGS sequence"/>
</dbReference>
<reference evidence="2" key="2">
    <citation type="submission" date="2015-01" db="EMBL/GenBank/DDBJ databases">
        <title>Evolutionary Origins and Diversification of the Mycorrhizal Mutualists.</title>
        <authorList>
            <consortium name="DOE Joint Genome Institute"/>
            <consortium name="Mycorrhizal Genomics Consortium"/>
            <person name="Kohler A."/>
            <person name="Kuo A."/>
            <person name="Nagy L.G."/>
            <person name="Floudas D."/>
            <person name="Copeland A."/>
            <person name="Barry K.W."/>
            <person name="Cichocki N."/>
            <person name="Veneault-Fourrey C."/>
            <person name="LaButti K."/>
            <person name="Lindquist E.A."/>
            <person name="Lipzen A."/>
            <person name="Lundell T."/>
            <person name="Morin E."/>
            <person name="Murat C."/>
            <person name="Riley R."/>
            <person name="Ohm R."/>
            <person name="Sun H."/>
            <person name="Tunlid A."/>
            <person name="Henrissat B."/>
            <person name="Grigoriev I.V."/>
            <person name="Hibbett D.S."/>
            <person name="Martin F."/>
        </authorList>
    </citation>
    <scope>NUCLEOTIDE SEQUENCE [LARGE SCALE GENOMIC DNA]</scope>
    <source>
        <strain evidence="2">Ve08.2h10</strain>
    </source>
</reference>
<keyword evidence="2" id="KW-1185">Reference proteome</keyword>
<accession>A0A0D0C0I1</accession>
<protein>
    <submittedName>
        <fullName evidence="1">Uncharacterized protein</fullName>
    </submittedName>
</protein>